<sequence>MRFYIGAKALKVTHCYSREVIPFVRIEQPYCHKGCQSHRKSKVLASWNQALSGSSIGSDKDGKRHLWYSLKAINLTPSRHDKVIPRNGAAATPFEALLRLVNCQLPRRTILASWVQKLVQQGIPQHPFWPKQCYQLLASLQSQALSKHMAAAVAKFENFPLEYHDVQPYVVMEQCRVFSGRIDGVWVYALEERHNTVKWVEQCIDVVVMREKERMKRQIVT</sequence>
<organism evidence="1 2">
    <name type="scientific">Rhodocollybia butyracea</name>
    <dbReference type="NCBI Taxonomy" id="206335"/>
    <lineage>
        <taxon>Eukaryota</taxon>
        <taxon>Fungi</taxon>
        <taxon>Dikarya</taxon>
        <taxon>Basidiomycota</taxon>
        <taxon>Agaricomycotina</taxon>
        <taxon>Agaricomycetes</taxon>
        <taxon>Agaricomycetidae</taxon>
        <taxon>Agaricales</taxon>
        <taxon>Marasmiineae</taxon>
        <taxon>Omphalotaceae</taxon>
        <taxon>Rhodocollybia</taxon>
    </lineage>
</organism>
<reference evidence="1" key="1">
    <citation type="submission" date="2020-11" db="EMBL/GenBank/DDBJ databases">
        <authorList>
            <consortium name="DOE Joint Genome Institute"/>
            <person name="Ahrendt S."/>
            <person name="Riley R."/>
            <person name="Andreopoulos W."/>
            <person name="Labutti K."/>
            <person name="Pangilinan J."/>
            <person name="Ruiz-Duenas F.J."/>
            <person name="Barrasa J.M."/>
            <person name="Sanchez-Garcia M."/>
            <person name="Camarero S."/>
            <person name="Miyauchi S."/>
            <person name="Serrano A."/>
            <person name="Linde D."/>
            <person name="Babiker R."/>
            <person name="Drula E."/>
            <person name="Ayuso-Fernandez I."/>
            <person name="Pacheco R."/>
            <person name="Padilla G."/>
            <person name="Ferreira P."/>
            <person name="Barriuso J."/>
            <person name="Kellner H."/>
            <person name="Castanera R."/>
            <person name="Alfaro M."/>
            <person name="Ramirez L."/>
            <person name="Pisabarro A.G."/>
            <person name="Kuo A."/>
            <person name="Tritt A."/>
            <person name="Lipzen A."/>
            <person name="He G."/>
            <person name="Yan M."/>
            <person name="Ng V."/>
            <person name="Cullen D."/>
            <person name="Martin F."/>
            <person name="Rosso M.-N."/>
            <person name="Henrissat B."/>
            <person name="Hibbett D."/>
            <person name="Martinez A.T."/>
            <person name="Grigoriev I.V."/>
        </authorList>
    </citation>
    <scope>NUCLEOTIDE SEQUENCE</scope>
    <source>
        <strain evidence="1">AH 40177</strain>
    </source>
</reference>
<keyword evidence="2" id="KW-1185">Reference proteome</keyword>
<protein>
    <submittedName>
        <fullName evidence="1">Uncharacterized protein</fullName>
    </submittedName>
</protein>
<accession>A0A9P5U3A7</accession>
<gene>
    <name evidence="1" type="ORF">BDP27DRAFT_1367223</name>
</gene>
<dbReference type="AlphaFoldDB" id="A0A9P5U3A7"/>
<comment type="caution">
    <text evidence="1">The sequence shown here is derived from an EMBL/GenBank/DDBJ whole genome shotgun (WGS) entry which is preliminary data.</text>
</comment>
<dbReference type="EMBL" id="JADNRY010000124">
    <property type="protein sequence ID" value="KAF9064397.1"/>
    <property type="molecule type" value="Genomic_DNA"/>
</dbReference>
<evidence type="ECO:0000313" key="1">
    <source>
        <dbReference type="EMBL" id="KAF9064397.1"/>
    </source>
</evidence>
<evidence type="ECO:0000313" key="2">
    <source>
        <dbReference type="Proteomes" id="UP000772434"/>
    </source>
</evidence>
<proteinExistence type="predicted"/>
<name>A0A9P5U3A7_9AGAR</name>
<dbReference type="Proteomes" id="UP000772434">
    <property type="component" value="Unassembled WGS sequence"/>
</dbReference>